<feature type="transmembrane region" description="Helical" evidence="1">
    <location>
        <begin position="15"/>
        <end position="34"/>
    </location>
</feature>
<keyword evidence="1" id="KW-0812">Transmembrane</keyword>
<gene>
    <name evidence="2" type="ORF">H7U35_10565</name>
</gene>
<keyword evidence="1" id="KW-1133">Transmembrane helix</keyword>
<dbReference type="RefSeq" id="WP_205095855.1">
    <property type="nucleotide sequence ID" value="NZ_JACLYZ010000024.1"/>
</dbReference>
<comment type="caution">
    <text evidence="2">The sequence shown here is derived from an EMBL/GenBank/DDBJ whole genome shotgun (WGS) entry which is preliminary data.</text>
</comment>
<sequence length="79" mass="8756">MIMNWIKESNRTKHLVYAIPCAFLLTILFVAGLAAGMEFKDRAYGGKWDWLDLIATMIGGLIGQLLQAVVIYLILKGGV</sequence>
<evidence type="ECO:0000256" key="1">
    <source>
        <dbReference type="SAM" id="Phobius"/>
    </source>
</evidence>
<evidence type="ECO:0000313" key="2">
    <source>
        <dbReference type="EMBL" id="MBM6735657.1"/>
    </source>
</evidence>
<proteinExistence type="predicted"/>
<accession>A0ABS2E1Z2</accession>
<name>A0ABS2E1Z2_9BACT</name>
<evidence type="ECO:0000313" key="3">
    <source>
        <dbReference type="Proteomes" id="UP000766986"/>
    </source>
</evidence>
<keyword evidence="3" id="KW-1185">Reference proteome</keyword>
<dbReference type="Proteomes" id="UP000766986">
    <property type="component" value="Unassembled WGS sequence"/>
</dbReference>
<keyword evidence="1" id="KW-0472">Membrane</keyword>
<organism evidence="2 3">
    <name type="scientific">Mediterranea massiliensis</name>
    <dbReference type="NCBI Taxonomy" id="1841865"/>
    <lineage>
        <taxon>Bacteria</taxon>
        <taxon>Pseudomonadati</taxon>
        <taxon>Bacteroidota</taxon>
        <taxon>Bacteroidia</taxon>
        <taxon>Bacteroidales</taxon>
        <taxon>Bacteroidaceae</taxon>
        <taxon>Mediterranea</taxon>
    </lineage>
</organism>
<reference evidence="2 3" key="1">
    <citation type="journal article" date="2021" name="Sci. Rep.">
        <title>The distribution of antibiotic resistance genes in chicken gut microbiota commensals.</title>
        <authorList>
            <person name="Juricova H."/>
            <person name="Matiasovicova J."/>
            <person name="Kubasova T."/>
            <person name="Cejkova D."/>
            <person name="Rychlik I."/>
        </authorList>
    </citation>
    <scope>NUCLEOTIDE SEQUENCE [LARGE SCALE GENOMIC DNA]</scope>
    <source>
        <strain evidence="2 3">An772</strain>
    </source>
</reference>
<dbReference type="EMBL" id="JACLYZ010000024">
    <property type="protein sequence ID" value="MBM6735657.1"/>
    <property type="molecule type" value="Genomic_DNA"/>
</dbReference>
<feature type="transmembrane region" description="Helical" evidence="1">
    <location>
        <begin position="54"/>
        <end position="75"/>
    </location>
</feature>
<protein>
    <submittedName>
        <fullName evidence="2">Uncharacterized protein</fullName>
    </submittedName>
</protein>